<keyword evidence="1" id="KW-0175">Coiled coil</keyword>
<accession>A0ABQ9YE44</accession>
<reference evidence="2 3" key="1">
    <citation type="journal article" date="2022" name="bioRxiv">
        <title>Genomics of Preaxostyla Flagellates Illuminates Evolutionary Transitions and the Path Towards Mitochondrial Loss.</title>
        <authorList>
            <person name="Novak L.V.F."/>
            <person name="Treitli S.C."/>
            <person name="Pyrih J."/>
            <person name="Halakuc P."/>
            <person name="Pipaliya S.V."/>
            <person name="Vacek V."/>
            <person name="Brzon O."/>
            <person name="Soukal P."/>
            <person name="Eme L."/>
            <person name="Dacks J.B."/>
            <person name="Karnkowska A."/>
            <person name="Elias M."/>
            <person name="Hampl V."/>
        </authorList>
    </citation>
    <scope>NUCLEOTIDE SEQUENCE [LARGE SCALE GENOMIC DNA]</scope>
    <source>
        <strain evidence="2">NAU3</strain>
        <tissue evidence="2">Gut</tissue>
    </source>
</reference>
<feature type="coiled-coil region" evidence="1">
    <location>
        <begin position="16"/>
        <end position="43"/>
    </location>
</feature>
<evidence type="ECO:0000256" key="1">
    <source>
        <dbReference type="SAM" id="Coils"/>
    </source>
</evidence>
<organism evidence="2 3">
    <name type="scientific">Blattamonas nauphoetae</name>
    <dbReference type="NCBI Taxonomy" id="2049346"/>
    <lineage>
        <taxon>Eukaryota</taxon>
        <taxon>Metamonada</taxon>
        <taxon>Preaxostyla</taxon>
        <taxon>Oxymonadida</taxon>
        <taxon>Blattamonas</taxon>
    </lineage>
</organism>
<gene>
    <name evidence="2" type="ORF">BLNAU_3095</name>
</gene>
<dbReference type="Proteomes" id="UP001281761">
    <property type="component" value="Unassembled WGS sequence"/>
</dbReference>
<evidence type="ECO:0000313" key="2">
    <source>
        <dbReference type="EMBL" id="KAK2962039.1"/>
    </source>
</evidence>
<dbReference type="EMBL" id="JARBJD010000013">
    <property type="protein sequence ID" value="KAK2962039.1"/>
    <property type="molecule type" value="Genomic_DNA"/>
</dbReference>
<keyword evidence="3" id="KW-1185">Reference proteome</keyword>
<name>A0ABQ9YE44_9EUKA</name>
<protein>
    <submittedName>
        <fullName evidence="2">Uncharacterized protein</fullName>
    </submittedName>
</protein>
<comment type="caution">
    <text evidence="2">The sequence shown here is derived from an EMBL/GenBank/DDBJ whole genome shotgun (WGS) entry which is preliminary data.</text>
</comment>
<evidence type="ECO:0000313" key="3">
    <source>
        <dbReference type="Proteomes" id="UP001281761"/>
    </source>
</evidence>
<sequence length="110" mass="12276">MELNQATVKILEGGTGSDYAENISSLLELIEELKQEITNREASSTKLEAGIADMEKLALEKQRAGNQSGTLTSLRYKEEAMPVLEMNKKMHLELNQYLAQQLAQMESSTQ</sequence>
<proteinExistence type="predicted"/>